<protein>
    <submittedName>
        <fullName evidence="1">Uncharacterized protein</fullName>
    </submittedName>
</protein>
<dbReference type="HOGENOM" id="CLU_2932973_0_0_9"/>
<organism evidence="1 2">
    <name type="scientific">[Clostridium] asparagiforme DSM 15981</name>
    <dbReference type="NCBI Taxonomy" id="518636"/>
    <lineage>
        <taxon>Bacteria</taxon>
        <taxon>Bacillati</taxon>
        <taxon>Bacillota</taxon>
        <taxon>Clostridia</taxon>
        <taxon>Lachnospirales</taxon>
        <taxon>Lachnospiraceae</taxon>
        <taxon>Enterocloster</taxon>
    </lineage>
</organism>
<evidence type="ECO:0000313" key="2">
    <source>
        <dbReference type="Proteomes" id="UP000004756"/>
    </source>
</evidence>
<dbReference type="AlphaFoldDB" id="C0CT33"/>
<reference evidence="1 2" key="2">
    <citation type="submission" date="2009-02" db="EMBL/GenBank/DDBJ databases">
        <title>Draft genome sequence of Clostridium asparagiforme (DSM 15981).</title>
        <authorList>
            <person name="Sudarsanam P."/>
            <person name="Ley R."/>
            <person name="Guruge J."/>
            <person name="Turnbaugh P.J."/>
            <person name="Mahowald M."/>
            <person name="Liep D."/>
            <person name="Gordon J."/>
        </authorList>
    </citation>
    <scope>NUCLEOTIDE SEQUENCE [LARGE SCALE GENOMIC DNA]</scope>
    <source>
        <strain evidence="1 2">DSM 15981</strain>
    </source>
</reference>
<proteinExistence type="predicted"/>
<comment type="caution">
    <text evidence="1">The sequence shown here is derived from an EMBL/GenBank/DDBJ whole genome shotgun (WGS) entry which is preliminary data.</text>
</comment>
<accession>C0CT33</accession>
<dbReference type="Proteomes" id="UP000004756">
    <property type="component" value="Unassembled WGS sequence"/>
</dbReference>
<reference evidence="1 2" key="1">
    <citation type="submission" date="2009-01" db="EMBL/GenBank/DDBJ databases">
        <authorList>
            <person name="Fulton L."/>
            <person name="Clifton S."/>
            <person name="Fulton B."/>
            <person name="Xu J."/>
            <person name="Minx P."/>
            <person name="Pepin K.H."/>
            <person name="Johnson M."/>
            <person name="Bhonagiri V."/>
            <person name="Nash W.E."/>
            <person name="Mardis E.R."/>
            <person name="Wilson R.K."/>
        </authorList>
    </citation>
    <scope>NUCLEOTIDE SEQUENCE [LARGE SCALE GENOMIC DNA]</scope>
    <source>
        <strain evidence="1 2">DSM 15981</strain>
    </source>
</reference>
<gene>
    <name evidence="1" type="ORF">CLOSTASPAR_00129</name>
</gene>
<keyword evidence="2" id="KW-1185">Reference proteome</keyword>
<name>C0CT33_9FIRM</name>
<evidence type="ECO:0000313" key="1">
    <source>
        <dbReference type="EMBL" id="EEG57767.1"/>
    </source>
</evidence>
<sequence length="60" mass="6733">MNSTDEGYYNKKRSGCQAILLKIFQKITEILPGGGLAGKRWGKAPELGWIFPVHTPRFLV</sequence>
<dbReference type="EMBL" id="ACCJ01000007">
    <property type="protein sequence ID" value="EEG57767.1"/>
    <property type="molecule type" value="Genomic_DNA"/>
</dbReference>